<comment type="caution">
    <text evidence="2">The sequence shown here is derived from an EMBL/GenBank/DDBJ whole genome shotgun (WGS) entry which is preliminary data.</text>
</comment>
<dbReference type="OrthoDB" id="5497947at2"/>
<sequence length="404" mass="42772">MLLSLVLHGALALLLGRVGPPSLESPAEAREPLLLEFTEHEAPRAAPGSEPPAVPPRETPRRPPQPPPARKPASAAAPTTAPEPVASGPPSGPEAPAIPQVPDVPRAVRLFPGPGGLPVEQGSAAADAPRGHTWRPGEGPSPEQRLAEERERVGGRVQGFLDDGLATARVENGLVDTYFGQMDHALEKGLTGASLFDYQGVLRHFFPALNLRELMEGAARYGATGNPDDAAGGPLGTDRLEDVARSGTAGARARRARDPLGELDRSVARANSLSVELELEQSPTGQLLGVKLLRGSGNPLFDAYVLDKVPPSLAALGPASENFAARTRAPTVRSVWNVEGHVSFARTIKLSKLHTLDAADAAYISALLPTGLLGGSFEETRGEVTIVDLRRPHFDIRTWLLRVY</sequence>
<feature type="compositionally biased region" description="Low complexity" evidence="1">
    <location>
        <begin position="71"/>
        <end position="98"/>
    </location>
</feature>
<feature type="region of interest" description="Disordered" evidence="1">
    <location>
        <begin position="18"/>
        <end position="149"/>
    </location>
</feature>
<feature type="compositionally biased region" description="Pro residues" evidence="1">
    <location>
        <begin position="49"/>
        <end position="70"/>
    </location>
</feature>
<dbReference type="RefSeq" id="WP_002621087.1">
    <property type="nucleotide sequence ID" value="NZ_ANAH02000066.1"/>
</dbReference>
<name>S9QJU1_CYSF2</name>
<evidence type="ECO:0000256" key="1">
    <source>
        <dbReference type="SAM" id="MobiDB-lite"/>
    </source>
</evidence>
<evidence type="ECO:0000313" key="3">
    <source>
        <dbReference type="Proteomes" id="UP000011682"/>
    </source>
</evidence>
<dbReference type="EMBL" id="ANAH02000066">
    <property type="protein sequence ID" value="EPX56743.1"/>
    <property type="molecule type" value="Genomic_DNA"/>
</dbReference>
<proteinExistence type="predicted"/>
<organism evidence="2 3">
    <name type="scientific">Cystobacter fuscus (strain ATCC 25194 / DSM 2262 / NBRC 100088 / M29)</name>
    <dbReference type="NCBI Taxonomy" id="1242864"/>
    <lineage>
        <taxon>Bacteria</taxon>
        <taxon>Pseudomonadati</taxon>
        <taxon>Myxococcota</taxon>
        <taxon>Myxococcia</taxon>
        <taxon>Myxococcales</taxon>
        <taxon>Cystobacterineae</taxon>
        <taxon>Archangiaceae</taxon>
        <taxon>Cystobacter</taxon>
    </lineage>
</organism>
<feature type="compositionally biased region" description="Basic and acidic residues" evidence="1">
    <location>
        <begin position="27"/>
        <end position="43"/>
    </location>
</feature>
<reference evidence="2" key="1">
    <citation type="submission" date="2013-05" db="EMBL/GenBank/DDBJ databases">
        <title>Genome assembly of Cystobacter fuscus DSM 2262.</title>
        <authorList>
            <person name="Sharma G."/>
            <person name="Khatri I."/>
            <person name="Kaur C."/>
            <person name="Mayilraj S."/>
            <person name="Subramanian S."/>
        </authorList>
    </citation>
    <scope>NUCLEOTIDE SEQUENCE [LARGE SCALE GENOMIC DNA]</scope>
    <source>
        <strain evidence="2">DSM 2262</strain>
    </source>
</reference>
<keyword evidence="3" id="KW-1185">Reference proteome</keyword>
<gene>
    <name evidence="2" type="ORF">D187_008085</name>
</gene>
<dbReference type="eggNOG" id="COG0810">
    <property type="taxonomic scope" value="Bacteria"/>
</dbReference>
<dbReference type="AlphaFoldDB" id="S9QJU1"/>
<evidence type="ECO:0000313" key="2">
    <source>
        <dbReference type="EMBL" id="EPX56743.1"/>
    </source>
</evidence>
<protein>
    <submittedName>
        <fullName evidence="2">Uncharacterized protein</fullName>
    </submittedName>
</protein>
<dbReference type="Proteomes" id="UP000011682">
    <property type="component" value="Unassembled WGS sequence"/>
</dbReference>
<accession>S9QJU1</accession>